<evidence type="ECO:0000313" key="2">
    <source>
        <dbReference type="EMBL" id="CUO08829.1"/>
    </source>
</evidence>
<protein>
    <submittedName>
        <fullName evidence="2">Protein of uncharacterized function (DUF2829)</fullName>
    </submittedName>
</protein>
<gene>
    <name evidence="2" type="ORF">ERS852456_01582</name>
</gene>
<name>A0A174C999_9FIRM</name>
<proteinExistence type="predicted"/>
<organism evidence="2 3">
    <name type="scientific">[Ruminococcus] torques</name>
    <dbReference type="NCBI Taxonomy" id="33039"/>
    <lineage>
        <taxon>Bacteria</taxon>
        <taxon>Bacillati</taxon>
        <taxon>Bacillota</taxon>
        <taxon>Clostridia</taxon>
        <taxon>Lachnospirales</taxon>
        <taxon>Lachnospiraceae</taxon>
        <taxon>Mediterraneibacter</taxon>
    </lineage>
</organism>
<dbReference type="Pfam" id="PF11195">
    <property type="entry name" value="Tad2-like"/>
    <property type="match status" value="1"/>
</dbReference>
<sequence length="76" mass="8593">MYIHEAVEKAVKENGKIIRSSARRPESDIYSEITPTNSYDACLITVLHDGKPRKTAGRWNPTADDLMADDWTVITE</sequence>
<reference evidence="2 3" key="1">
    <citation type="submission" date="2015-09" db="EMBL/GenBank/DDBJ databases">
        <authorList>
            <consortium name="Pathogen Informatics"/>
        </authorList>
    </citation>
    <scope>NUCLEOTIDE SEQUENCE [LARGE SCALE GENOMIC DNA]</scope>
    <source>
        <strain evidence="2 3">2789STDY5834841</strain>
    </source>
</reference>
<dbReference type="InterPro" id="IPR021361">
    <property type="entry name" value="Tad2-like_dom"/>
</dbReference>
<dbReference type="AlphaFoldDB" id="A0A174C999"/>
<feature type="domain" description="Thoeris anti-defense 2-like" evidence="1">
    <location>
        <begin position="1"/>
        <end position="74"/>
    </location>
</feature>
<evidence type="ECO:0000259" key="1">
    <source>
        <dbReference type="Pfam" id="PF11195"/>
    </source>
</evidence>
<dbReference type="Proteomes" id="UP000095787">
    <property type="component" value="Unassembled WGS sequence"/>
</dbReference>
<dbReference type="RefSeq" id="WP_055159059.1">
    <property type="nucleotide sequence ID" value="NZ_CYZO01000018.1"/>
</dbReference>
<dbReference type="EMBL" id="CYZO01000018">
    <property type="protein sequence ID" value="CUO08829.1"/>
    <property type="molecule type" value="Genomic_DNA"/>
</dbReference>
<evidence type="ECO:0000313" key="3">
    <source>
        <dbReference type="Proteomes" id="UP000095787"/>
    </source>
</evidence>
<accession>A0A174C999</accession>